<protein>
    <submittedName>
        <fullName evidence="1">5119_t:CDS:1</fullName>
    </submittedName>
</protein>
<name>A0ACA9S0R9_9GLOM</name>
<proteinExistence type="predicted"/>
<feature type="non-terminal residue" evidence="1">
    <location>
        <position position="116"/>
    </location>
</feature>
<dbReference type="Proteomes" id="UP000789920">
    <property type="component" value="Unassembled WGS sequence"/>
</dbReference>
<feature type="non-terminal residue" evidence="1">
    <location>
        <position position="1"/>
    </location>
</feature>
<sequence>KLQNSNYPLCLPTCFKEYLSKYVKCIDNKLMIKYIGPSDSDNQSESISTDFSVLSEILLYYFEVNIIDNGKTGYIGIRFAKNLNNLNILPGWHSGSMRYHGDDEFKFDESGYYEVY</sequence>
<gene>
    <name evidence="1" type="ORF">RPERSI_LOCUS24481</name>
</gene>
<comment type="caution">
    <text evidence="1">The sequence shown here is derived from an EMBL/GenBank/DDBJ whole genome shotgun (WGS) entry which is preliminary data.</text>
</comment>
<evidence type="ECO:0000313" key="1">
    <source>
        <dbReference type="EMBL" id="CAG8816547.1"/>
    </source>
</evidence>
<reference evidence="1" key="1">
    <citation type="submission" date="2021-06" db="EMBL/GenBank/DDBJ databases">
        <authorList>
            <person name="Kallberg Y."/>
            <person name="Tangrot J."/>
            <person name="Rosling A."/>
        </authorList>
    </citation>
    <scope>NUCLEOTIDE SEQUENCE</scope>
    <source>
        <strain evidence="1">MA461A</strain>
    </source>
</reference>
<evidence type="ECO:0000313" key="2">
    <source>
        <dbReference type="Proteomes" id="UP000789920"/>
    </source>
</evidence>
<accession>A0ACA9S0R9</accession>
<dbReference type="EMBL" id="CAJVQC010078693">
    <property type="protein sequence ID" value="CAG8816547.1"/>
    <property type="molecule type" value="Genomic_DNA"/>
</dbReference>
<keyword evidence="2" id="KW-1185">Reference proteome</keyword>
<organism evidence="1 2">
    <name type="scientific">Racocetra persica</name>
    <dbReference type="NCBI Taxonomy" id="160502"/>
    <lineage>
        <taxon>Eukaryota</taxon>
        <taxon>Fungi</taxon>
        <taxon>Fungi incertae sedis</taxon>
        <taxon>Mucoromycota</taxon>
        <taxon>Glomeromycotina</taxon>
        <taxon>Glomeromycetes</taxon>
        <taxon>Diversisporales</taxon>
        <taxon>Gigasporaceae</taxon>
        <taxon>Racocetra</taxon>
    </lineage>
</organism>